<reference evidence="1 2" key="1">
    <citation type="journal article" date="2012" name="Environ. Microbiol.">
        <title>The genome sequence of Desulfatibacillum alkenivorans AK-01: a blueprint for anaerobic alkane oxidation.</title>
        <authorList>
            <person name="Callaghan A.V."/>
            <person name="Morris B.E."/>
            <person name="Pereira I.A."/>
            <person name="McInerney M.J."/>
            <person name="Austin R.N."/>
            <person name="Groves J.T."/>
            <person name="Kukor J.J."/>
            <person name="Suflita J.M."/>
            <person name="Young L.Y."/>
            <person name="Zylstra G.J."/>
            <person name="Wawrik B."/>
        </authorList>
    </citation>
    <scope>NUCLEOTIDE SEQUENCE [LARGE SCALE GENOMIC DNA]</scope>
    <source>
        <strain evidence="1 2">AK-01</strain>
    </source>
</reference>
<dbReference type="Gene3D" id="3.40.50.2000">
    <property type="entry name" value="Glycogen Phosphorylase B"/>
    <property type="match status" value="2"/>
</dbReference>
<dbReference type="eggNOG" id="COG0438">
    <property type="taxonomic scope" value="Bacteria"/>
</dbReference>
<name>B8F935_DESAL</name>
<dbReference type="KEGG" id="dal:Dalk_0358"/>
<organism evidence="1 2">
    <name type="scientific">Desulfatibacillum aliphaticivorans</name>
    <dbReference type="NCBI Taxonomy" id="218208"/>
    <lineage>
        <taxon>Bacteria</taxon>
        <taxon>Pseudomonadati</taxon>
        <taxon>Thermodesulfobacteriota</taxon>
        <taxon>Desulfobacteria</taxon>
        <taxon>Desulfobacterales</taxon>
        <taxon>Desulfatibacillaceae</taxon>
        <taxon>Desulfatibacillum</taxon>
    </lineage>
</organism>
<keyword evidence="2" id="KW-1185">Reference proteome</keyword>
<gene>
    <name evidence="1" type="ordered locus">Dalk_0358</name>
</gene>
<keyword evidence="1" id="KW-0808">Transferase</keyword>
<dbReference type="GO" id="GO:0016757">
    <property type="term" value="F:glycosyltransferase activity"/>
    <property type="evidence" value="ECO:0007669"/>
    <property type="project" value="TreeGrafter"/>
</dbReference>
<evidence type="ECO:0000313" key="1">
    <source>
        <dbReference type="EMBL" id="ACL02067.1"/>
    </source>
</evidence>
<dbReference type="Pfam" id="PF13692">
    <property type="entry name" value="Glyco_trans_1_4"/>
    <property type="match status" value="1"/>
</dbReference>
<protein>
    <submittedName>
        <fullName evidence="1">Glycosyl transferase group 1</fullName>
    </submittedName>
</protein>
<dbReference type="RefSeq" id="WP_012609507.1">
    <property type="nucleotide sequence ID" value="NC_011768.1"/>
</dbReference>
<dbReference type="AlphaFoldDB" id="B8F935"/>
<dbReference type="CAZy" id="GT4">
    <property type="family name" value="Glycosyltransferase Family 4"/>
</dbReference>
<dbReference type="InterPro" id="IPR050194">
    <property type="entry name" value="Glycosyltransferase_grp1"/>
</dbReference>
<dbReference type="PANTHER" id="PTHR45947:SF3">
    <property type="entry name" value="SULFOQUINOVOSYL TRANSFERASE SQD2"/>
    <property type="match status" value="1"/>
</dbReference>
<accession>B8F935</accession>
<evidence type="ECO:0000313" key="2">
    <source>
        <dbReference type="Proteomes" id="UP000000739"/>
    </source>
</evidence>
<sequence>MPTVLWWGRGDKNYSRNRTIARLFGELGWGCEYFYPAVGSELGLIQAYFAKLKKPDLIWLPCFRQRDMASAIHFGKKWNVPVVSDPLTSSYQKQVYERGKFSADSRRAQRLLKWEAGLFKQADLIVLENSAYADFVRDEMDVPEDKLGVLYNGAYTKFFTPQPPPEPGPPFEVGFVGSFQPSMGTDVIVKAARLCQDLPVKWTLIGEGDDKPEAEQLAKGLNNIEFTGWVKYETLPERMGNMHILLGIFGVTRKTDFVIPNKIFEAMAVARPLITQQAAAYADNLGQSPVVGWVERGNEQALADKVREWIAEPQDLPERGLKTRELFDRYFGDDKMRDMLRIILDRVLPGGTKK</sequence>
<dbReference type="HOGENOM" id="CLU_041762_0_1_7"/>
<dbReference type="SUPFAM" id="SSF53756">
    <property type="entry name" value="UDP-Glycosyltransferase/glycogen phosphorylase"/>
    <property type="match status" value="1"/>
</dbReference>
<dbReference type="PANTHER" id="PTHR45947">
    <property type="entry name" value="SULFOQUINOVOSYL TRANSFERASE SQD2"/>
    <property type="match status" value="1"/>
</dbReference>
<proteinExistence type="predicted"/>
<dbReference type="EMBL" id="CP001322">
    <property type="protein sequence ID" value="ACL02067.1"/>
    <property type="molecule type" value="Genomic_DNA"/>
</dbReference>
<dbReference type="Proteomes" id="UP000000739">
    <property type="component" value="Chromosome"/>
</dbReference>